<accession>A0AAF0FF08</accession>
<evidence type="ECO:0000256" key="2">
    <source>
        <dbReference type="ARBA" id="ARBA00022723"/>
    </source>
</evidence>
<dbReference type="AlphaFoldDB" id="A0AAF0FF08"/>
<feature type="region of interest" description="Disordered" evidence="4">
    <location>
        <begin position="655"/>
        <end position="731"/>
    </location>
</feature>
<evidence type="ECO:0000313" key="8">
    <source>
        <dbReference type="Proteomes" id="UP001214628"/>
    </source>
</evidence>
<dbReference type="EMBL" id="CP118376">
    <property type="protein sequence ID" value="WFD43432.1"/>
    <property type="molecule type" value="Genomic_DNA"/>
</dbReference>
<dbReference type="Pfam" id="PF04082">
    <property type="entry name" value="Fungal_trans"/>
    <property type="match status" value="1"/>
</dbReference>
<evidence type="ECO:0008006" key="9">
    <source>
        <dbReference type="Google" id="ProtNLM"/>
    </source>
</evidence>
<dbReference type="PANTHER" id="PTHR31001:SF87">
    <property type="entry name" value="COL-21"/>
    <property type="match status" value="1"/>
</dbReference>
<keyword evidence="2" id="KW-0479">Metal-binding</keyword>
<dbReference type="GO" id="GO:0008270">
    <property type="term" value="F:zinc ion binding"/>
    <property type="evidence" value="ECO:0007669"/>
    <property type="project" value="InterPro"/>
</dbReference>
<feature type="domain" description="Zn(2)-C6 fungal-type" evidence="5">
    <location>
        <begin position="40"/>
        <end position="85"/>
    </location>
</feature>
<dbReference type="InterPro" id="IPR007219">
    <property type="entry name" value="XnlR_reg_dom"/>
</dbReference>
<dbReference type="Proteomes" id="UP001214628">
    <property type="component" value="Chromosome 2"/>
</dbReference>
<dbReference type="SMART" id="SM00906">
    <property type="entry name" value="Fungal_trans"/>
    <property type="match status" value="1"/>
</dbReference>
<feature type="compositionally biased region" description="Polar residues" evidence="4">
    <location>
        <begin position="143"/>
        <end position="152"/>
    </location>
</feature>
<dbReference type="InterPro" id="IPR050613">
    <property type="entry name" value="Sec_Metabolite_Reg"/>
</dbReference>
<evidence type="ECO:0000259" key="5">
    <source>
        <dbReference type="SMART" id="SM00066"/>
    </source>
</evidence>
<feature type="domain" description="Xylanolytic transcriptional activator regulatory" evidence="6">
    <location>
        <begin position="350"/>
        <end position="423"/>
    </location>
</feature>
<protein>
    <recommendedName>
        <fullName evidence="9">Zn(2)-C6 fungal-type domain-containing protein</fullName>
    </recommendedName>
</protein>
<dbReference type="SUPFAM" id="SSF57701">
    <property type="entry name" value="Zn2/Cys6 DNA-binding domain"/>
    <property type="match status" value="1"/>
</dbReference>
<keyword evidence="3" id="KW-0539">Nucleus</keyword>
<dbReference type="Pfam" id="PF00172">
    <property type="entry name" value="Zn_clus"/>
    <property type="match status" value="1"/>
</dbReference>
<sequence length="817" mass="93618">MQDAGLPTNVSEQDGYSEGYMQAYGNGNPSPMLKTPSRRQRVQFACTECYRRKQKCNRQIPCQHCIARRVPDQCRTPQQQDNHTDLALRLTQLEQTINARAQETSRRMDMLLQRIGRPGAVNSMKSERRNKRTSSREKMLYHTNPTSSQSNSDTDEMSGNEDEQSTQETIPVMLQAAGTLTTESKVDVAPSQCPRDARDDLELFSVSQVALQSLTQTMFPKHVTRRLIEGFLDTINLYRHPIPKDMVYMAFDSFYESGGAVTLNNITQCGLLATLSSIGALYVSVAHPEYVQELAQNGKFDELESCKLLGKAAQAACSIAQNTDREDIYTVLTYAHLSRLFFVRGRISLSWNSLANCVRVALSLRLHRDGKKLGLTPETTHLRRIVWSLVYSIERTTSLAYGRPLLISDAVCDTRAPTFDGGIEQVPEPLRPLFLDTPAPNLLRINDLRSKLASHIGELVFEVQNVHKTVNYSRILQIHNDFQRFVLEKLPFYFQMRFEGDHLVQNTQCDAHYAYIRFQRYQLWLDINFFVLALHCPFLLRYHCDKRSKYATSYEACLEAVKLNFALRREMLYDDTLPRRYRDSMVGFRWFNTVVIAGFILLKQPCAEDAAWLTESMNEFLAWRHRLQHTLQYSSEGDKESEIVREFLNRANLRDTDTQSRSSLGLSPEERSSKRARVPVSNLKSPPRLDPFSAETQPYEIPREVRSTQGWQQVPQATQHSDPPESQQEIPATFFPPNTTSNFDTMPLQNWTGNEDGSKLNWLFDMPFITPNIALDPQTLMPVWPPTMANDENLQVSSLPTNTGDELFDTQQKLNLW</sequence>
<dbReference type="GO" id="GO:0000981">
    <property type="term" value="F:DNA-binding transcription factor activity, RNA polymerase II-specific"/>
    <property type="evidence" value="ECO:0007669"/>
    <property type="project" value="InterPro"/>
</dbReference>
<proteinExistence type="predicted"/>
<gene>
    <name evidence="7" type="ORF">MPSI1_002094</name>
</gene>
<organism evidence="7 8">
    <name type="scientific">Malassezia psittaci</name>
    <dbReference type="NCBI Taxonomy" id="1821823"/>
    <lineage>
        <taxon>Eukaryota</taxon>
        <taxon>Fungi</taxon>
        <taxon>Dikarya</taxon>
        <taxon>Basidiomycota</taxon>
        <taxon>Ustilaginomycotina</taxon>
        <taxon>Malasseziomycetes</taxon>
        <taxon>Malasseziales</taxon>
        <taxon>Malasseziaceae</taxon>
        <taxon>Malassezia</taxon>
    </lineage>
</organism>
<dbReference type="InterPro" id="IPR001138">
    <property type="entry name" value="Zn2Cys6_DnaBD"/>
</dbReference>
<dbReference type="GO" id="GO:0003677">
    <property type="term" value="F:DNA binding"/>
    <property type="evidence" value="ECO:0007669"/>
    <property type="project" value="InterPro"/>
</dbReference>
<dbReference type="Gene3D" id="4.10.240.10">
    <property type="entry name" value="Zn(2)-C6 fungal-type DNA-binding domain"/>
    <property type="match status" value="1"/>
</dbReference>
<dbReference type="CDD" id="cd00067">
    <property type="entry name" value="GAL4"/>
    <property type="match status" value="1"/>
</dbReference>
<reference evidence="7" key="1">
    <citation type="submission" date="2023-02" db="EMBL/GenBank/DDBJ databases">
        <title>Mating type loci evolution in Malassezia.</title>
        <authorList>
            <person name="Coelho M.A."/>
        </authorList>
    </citation>
    <scope>NUCLEOTIDE SEQUENCE</scope>
    <source>
        <strain evidence="7">CBS 14136</strain>
    </source>
</reference>
<dbReference type="SMART" id="SM00066">
    <property type="entry name" value="GAL4"/>
    <property type="match status" value="1"/>
</dbReference>
<dbReference type="InterPro" id="IPR036864">
    <property type="entry name" value="Zn2-C6_fun-type_DNA-bd_sf"/>
</dbReference>
<evidence type="ECO:0000256" key="1">
    <source>
        <dbReference type="ARBA" id="ARBA00004123"/>
    </source>
</evidence>
<dbReference type="CDD" id="cd12148">
    <property type="entry name" value="fungal_TF_MHR"/>
    <property type="match status" value="1"/>
</dbReference>
<feature type="compositionally biased region" description="Acidic residues" evidence="4">
    <location>
        <begin position="153"/>
        <end position="165"/>
    </location>
</feature>
<evidence type="ECO:0000256" key="3">
    <source>
        <dbReference type="ARBA" id="ARBA00023242"/>
    </source>
</evidence>
<dbReference type="PANTHER" id="PTHR31001">
    <property type="entry name" value="UNCHARACTERIZED TRANSCRIPTIONAL REGULATORY PROTEIN"/>
    <property type="match status" value="1"/>
</dbReference>
<evidence type="ECO:0000259" key="6">
    <source>
        <dbReference type="SMART" id="SM00906"/>
    </source>
</evidence>
<evidence type="ECO:0000313" key="7">
    <source>
        <dbReference type="EMBL" id="WFD43432.1"/>
    </source>
</evidence>
<dbReference type="GO" id="GO:0005634">
    <property type="term" value="C:nucleus"/>
    <property type="evidence" value="ECO:0007669"/>
    <property type="project" value="UniProtKB-SubCell"/>
</dbReference>
<dbReference type="GO" id="GO:0006351">
    <property type="term" value="P:DNA-templated transcription"/>
    <property type="evidence" value="ECO:0007669"/>
    <property type="project" value="InterPro"/>
</dbReference>
<feature type="compositionally biased region" description="Polar residues" evidence="4">
    <location>
        <begin position="707"/>
        <end position="731"/>
    </location>
</feature>
<evidence type="ECO:0000256" key="4">
    <source>
        <dbReference type="SAM" id="MobiDB-lite"/>
    </source>
</evidence>
<name>A0AAF0FF08_9BASI</name>
<feature type="region of interest" description="Disordered" evidence="4">
    <location>
        <begin position="116"/>
        <end position="167"/>
    </location>
</feature>
<keyword evidence="8" id="KW-1185">Reference proteome</keyword>
<comment type="subcellular location">
    <subcellularLocation>
        <location evidence="1">Nucleus</location>
    </subcellularLocation>
</comment>